<dbReference type="Proteomes" id="UP001595840">
    <property type="component" value="Unassembled WGS sequence"/>
</dbReference>
<sequence>MFKHYFELVKFLTIAGNIAIFLILANNNHWQLGVLEWFLGMILSNAPILLYTPWFKRMAVDLQGSWANLFSYLSPILVGAGGVLTYGIMISIDNFGFWLYFLVPFGQAVVFNILLAFAMQAMLWSSTPSL</sequence>
<keyword evidence="3" id="KW-1185">Reference proteome</keyword>
<feature type="transmembrane region" description="Helical" evidence="1">
    <location>
        <begin position="98"/>
        <end position="124"/>
    </location>
</feature>
<keyword evidence="1" id="KW-1133">Transmembrane helix</keyword>
<dbReference type="RefSeq" id="WP_290259262.1">
    <property type="nucleotide sequence ID" value="NZ_JAUFQG010000004.1"/>
</dbReference>
<gene>
    <name evidence="2" type="ORF">ACFOX3_10250</name>
</gene>
<evidence type="ECO:0000313" key="3">
    <source>
        <dbReference type="Proteomes" id="UP001595840"/>
    </source>
</evidence>
<keyword evidence="1" id="KW-0472">Membrane</keyword>
<organism evidence="2 3">
    <name type="scientific">Simiduia curdlanivorans</name>
    <dbReference type="NCBI Taxonomy" id="1492769"/>
    <lineage>
        <taxon>Bacteria</taxon>
        <taxon>Pseudomonadati</taxon>
        <taxon>Pseudomonadota</taxon>
        <taxon>Gammaproteobacteria</taxon>
        <taxon>Cellvibrionales</taxon>
        <taxon>Cellvibrionaceae</taxon>
        <taxon>Simiduia</taxon>
    </lineage>
</organism>
<comment type="caution">
    <text evidence="2">The sequence shown here is derived from an EMBL/GenBank/DDBJ whole genome shotgun (WGS) entry which is preliminary data.</text>
</comment>
<accession>A0ABV8V469</accession>
<feature type="transmembrane region" description="Helical" evidence="1">
    <location>
        <begin position="66"/>
        <end position="92"/>
    </location>
</feature>
<name>A0ABV8V469_9GAMM</name>
<evidence type="ECO:0000256" key="1">
    <source>
        <dbReference type="SAM" id="Phobius"/>
    </source>
</evidence>
<protein>
    <submittedName>
        <fullName evidence="2">Uncharacterized protein</fullName>
    </submittedName>
</protein>
<keyword evidence="1" id="KW-0812">Transmembrane</keyword>
<feature type="transmembrane region" description="Helical" evidence="1">
    <location>
        <begin position="37"/>
        <end position="54"/>
    </location>
</feature>
<feature type="transmembrane region" description="Helical" evidence="1">
    <location>
        <begin position="7"/>
        <end position="25"/>
    </location>
</feature>
<dbReference type="EMBL" id="JBHSCX010000008">
    <property type="protein sequence ID" value="MFC4362686.1"/>
    <property type="molecule type" value="Genomic_DNA"/>
</dbReference>
<evidence type="ECO:0000313" key="2">
    <source>
        <dbReference type="EMBL" id="MFC4362686.1"/>
    </source>
</evidence>
<reference evidence="3" key="1">
    <citation type="journal article" date="2019" name="Int. J. Syst. Evol. Microbiol.">
        <title>The Global Catalogue of Microorganisms (GCM) 10K type strain sequencing project: providing services to taxonomists for standard genome sequencing and annotation.</title>
        <authorList>
            <consortium name="The Broad Institute Genomics Platform"/>
            <consortium name="The Broad Institute Genome Sequencing Center for Infectious Disease"/>
            <person name="Wu L."/>
            <person name="Ma J."/>
        </authorList>
    </citation>
    <scope>NUCLEOTIDE SEQUENCE [LARGE SCALE GENOMIC DNA]</scope>
    <source>
        <strain evidence="3">CECT 8570</strain>
    </source>
</reference>
<proteinExistence type="predicted"/>